<reference evidence="1 2" key="1">
    <citation type="submission" date="2020-10" db="EMBL/GenBank/DDBJ databases">
        <authorList>
            <person name="Peeters C."/>
        </authorList>
    </citation>
    <scope>NUCLEOTIDE SEQUENCE [LARGE SCALE GENOMIC DNA]</scope>
    <source>
        <strain evidence="1 2">LMG 28140</strain>
    </source>
</reference>
<protein>
    <recommendedName>
        <fullName evidence="3">Flagellar basal body rod protein FlgB</fullName>
    </recommendedName>
</protein>
<accession>A0ABN7I1Y2</accession>
<dbReference type="Proteomes" id="UP000598032">
    <property type="component" value="Unassembled WGS sequence"/>
</dbReference>
<evidence type="ECO:0008006" key="3">
    <source>
        <dbReference type="Google" id="ProtNLM"/>
    </source>
</evidence>
<keyword evidence="2" id="KW-1185">Reference proteome</keyword>
<sequence>MTINLVTAIAAKALDGLFAQQTATAQNVANASSTHFTPLRVSFEDALRDAAALRPGDTQASVLSRVSGVTPRLAAPLPFESNTVRLDDEIASASETSARYAMLIGMLDRTMQMEQLAIKGG</sequence>
<evidence type="ECO:0000313" key="2">
    <source>
        <dbReference type="Proteomes" id="UP000598032"/>
    </source>
</evidence>
<gene>
    <name evidence="1" type="ORF">LMG28140_04699</name>
</gene>
<name>A0ABN7I1Y2_9BURK</name>
<dbReference type="RefSeq" id="WP_201644658.1">
    <property type="nucleotide sequence ID" value="NZ_CAJHCP010000010.1"/>
</dbReference>
<dbReference type="EMBL" id="CAJHCP010000010">
    <property type="protein sequence ID" value="CAD6549046.1"/>
    <property type="molecule type" value="Genomic_DNA"/>
</dbReference>
<evidence type="ECO:0000313" key="1">
    <source>
        <dbReference type="EMBL" id="CAD6549046.1"/>
    </source>
</evidence>
<comment type="caution">
    <text evidence="1">The sequence shown here is derived from an EMBL/GenBank/DDBJ whole genome shotgun (WGS) entry which is preliminary data.</text>
</comment>
<organism evidence="1 2">
    <name type="scientific">Paraburkholderia metrosideri</name>
    <dbReference type="NCBI Taxonomy" id="580937"/>
    <lineage>
        <taxon>Bacteria</taxon>
        <taxon>Pseudomonadati</taxon>
        <taxon>Pseudomonadota</taxon>
        <taxon>Betaproteobacteria</taxon>
        <taxon>Burkholderiales</taxon>
        <taxon>Burkholderiaceae</taxon>
        <taxon>Paraburkholderia</taxon>
    </lineage>
</organism>
<proteinExistence type="predicted"/>